<dbReference type="PANTHER" id="PTHR11228:SF7">
    <property type="entry name" value="PQQA PEPTIDE CYCLASE"/>
    <property type="match status" value="1"/>
</dbReference>
<sequence length="336" mass="38135">MRFISDKYGYKALFDENTGKTIRLDGADNCNNWKKSGPELLDISITNYCERNCSFCYRNSSKVGKHMSTSLYRDIINEAKELKVFQVALGGGNPNQHPDFVDFLKIARENNIIPSYTTNGDGMTSEILDATKVYCGALAVSWYEPYNNAITLIEECFNRDIKVNIHFVLDADNISKARDLLNLEIIDKVNAIIFLNYKPVGLEKRTVLKSTKELSTFLYDVINFSRCQVGFDSCMISHLTMIKNSLVLESVDYCEASRYSAFISEQGMVYPCSFMCGQGLNGESILSTSLLEIWQNSLVFNQIRKTLFFKSNKCMNCEHYQFCHGGCPCFSISCIE</sequence>
<evidence type="ECO:0000313" key="1">
    <source>
        <dbReference type="EMBL" id="VYU16633.1"/>
    </source>
</evidence>
<dbReference type="SUPFAM" id="SSF102114">
    <property type="entry name" value="Radical SAM enzymes"/>
    <property type="match status" value="1"/>
</dbReference>
<dbReference type="CDD" id="cd01335">
    <property type="entry name" value="Radical_SAM"/>
    <property type="match status" value="1"/>
</dbReference>
<dbReference type="SFLD" id="SFLDG01067">
    <property type="entry name" value="SPASM/twitch_domain_containing"/>
    <property type="match status" value="1"/>
</dbReference>
<name>A0A6N3CT80_VEIPA</name>
<dbReference type="Pfam" id="PF04055">
    <property type="entry name" value="Radical_SAM"/>
    <property type="match status" value="1"/>
</dbReference>
<proteinExistence type="predicted"/>
<dbReference type="PROSITE" id="PS51918">
    <property type="entry name" value="RADICAL_SAM"/>
    <property type="match status" value="1"/>
</dbReference>
<dbReference type="InterPro" id="IPR013785">
    <property type="entry name" value="Aldolase_TIM"/>
</dbReference>
<dbReference type="GO" id="GO:0003824">
    <property type="term" value="F:catalytic activity"/>
    <property type="evidence" value="ECO:0007669"/>
    <property type="project" value="InterPro"/>
</dbReference>
<dbReference type="AlphaFoldDB" id="A0A6N3CT80"/>
<dbReference type="NCBIfam" id="TIGR04085">
    <property type="entry name" value="rSAM_more_4Fe4S"/>
    <property type="match status" value="1"/>
</dbReference>
<dbReference type="InterPro" id="IPR058240">
    <property type="entry name" value="rSAM_sf"/>
</dbReference>
<reference evidence="1" key="1">
    <citation type="submission" date="2019-11" db="EMBL/GenBank/DDBJ databases">
        <authorList>
            <person name="Feng L."/>
        </authorList>
    </citation>
    <scope>NUCLEOTIDE SEQUENCE</scope>
    <source>
        <strain evidence="1">VparvulaLFYP99</strain>
    </source>
</reference>
<dbReference type="InterPro" id="IPR023885">
    <property type="entry name" value="4Fe4S-binding_SPASM_dom"/>
</dbReference>
<dbReference type="EMBL" id="CACRUG010000011">
    <property type="protein sequence ID" value="VYU16633.1"/>
    <property type="molecule type" value="Genomic_DNA"/>
</dbReference>
<organism evidence="1">
    <name type="scientific">Veillonella parvula</name>
    <name type="common">Staphylococcus parvulus</name>
    <dbReference type="NCBI Taxonomy" id="29466"/>
    <lineage>
        <taxon>Bacteria</taxon>
        <taxon>Bacillati</taxon>
        <taxon>Bacillota</taxon>
        <taxon>Negativicutes</taxon>
        <taxon>Veillonellales</taxon>
        <taxon>Veillonellaceae</taxon>
        <taxon>Veillonella</taxon>
    </lineage>
</organism>
<dbReference type="Pfam" id="PF13186">
    <property type="entry name" value="SPASM"/>
    <property type="match status" value="1"/>
</dbReference>
<dbReference type="Gene3D" id="3.20.20.70">
    <property type="entry name" value="Aldolase class I"/>
    <property type="match status" value="1"/>
</dbReference>
<protein>
    <submittedName>
        <fullName evidence="1">Pyrroloquinoline quinone biosynthesis protein PqqE</fullName>
    </submittedName>
</protein>
<dbReference type="InterPro" id="IPR007197">
    <property type="entry name" value="rSAM"/>
</dbReference>
<dbReference type="PANTHER" id="PTHR11228">
    <property type="entry name" value="RADICAL SAM DOMAIN PROTEIN"/>
    <property type="match status" value="1"/>
</dbReference>
<dbReference type="RefSeq" id="WP_174892327.1">
    <property type="nucleotide sequence ID" value="NZ_CACRUG010000011.1"/>
</dbReference>
<dbReference type="InterPro" id="IPR050377">
    <property type="entry name" value="Radical_SAM_PqqE_MftC-like"/>
</dbReference>
<gene>
    <name evidence="1" type="ORF">VPLFYP99_00200</name>
</gene>
<dbReference type="GO" id="GO:0051536">
    <property type="term" value="F:iron-sulfur cluster binding"/>
    <property type="evidence" value="ECO:0007669"/>
    <property type="project" value="InterPro"/>
</dbReference>
<dbReference type="SFLD" id="SFLDS00029">
    <property type="entry name" value="Radical_SAM"/>
    <property type="match status" value="1"/>
</dbReference>
<accession>A0A6N3CT80</accession>